<organism evidence="4 5">
    <name type="scientific">Streptomyces luteolus</name>
    <dbReference type="NCBI Taxonomy" id="3043615"/>
    <lineage>
        <taxon>Bacteria</taxon>
        <taxon>Bacillati</taxon>
        <taxon>Actinomycetota</taxon>
        <taxon>Actinomycetes</taxon>
        <taxon>Kitasatosporales</taxon>
        <taxon>Streptomycetaceae</taxon>
        <taxon>Streptomyces</taxon>
    </lineage>
</organism>
<dbReference type="RefSeq" id="WP_282537700.1">
    <property type="nucleotide sequence ID" value="NZ_JASCIS010000029.1"/>
</dbReference>
<dbReference type="EMBL" id="JASCIS010000029">
    <property type="protein sequence ID" value="MDI3421833.1"/>
    <property type="molecule type" value="Genomic_DNA"/>
</dbReference>
<feature type="signal peptide" evidence="2">
    <location>
        <begin position="1"/>
        <end position="30"/>
    </location>
</feature>
<protein>
    <submittedName>
        <fullName evidence="4">Serine hydrolase domain-containing protein</fullName>
        <ecNumber evidence="4">3.1.1.103</ecNumber>
    </submittedName>
</protein>
<dbReference type="EC" id="3.1.1.103" evidence="4"/>
<dbReference type="InterPro" id="IPR050491">
    <property type="entry name" value="AmpC-like"/>
</dbReference>
<feature type="region of interest" description="Disordered" evidence="1">
    <location>
        <begin position="53"/>
        <end position="82"/>
    </location>
</feature>
<reference evidence="4 5" key="1">
    <citation type="submission" date="2023-05" db="EMBL/GenBank/DDBJ databases">
        <title>Draft genome sequence of Streptomyces sp. B-S-A12 isolated from a cave soil in Thailand.</title>
        <authorList>
            <person name="Chamroensaksri N."/>
            <person name="Muangham S."/>
        </authorList>
    </citation>
    <scope>NUCLEOTIDE SEQUENCE [LARGE SCALE GENOMIC DNA]</scope>
    <source>
        <strain evidence="4 5">B-S-A12</strain>
    </source>
</reference>
<sequence length="384" mass="40753">MAVRTVRTGLVGLATVAALTATAFTSPAQAESGGGHRATQKAMDAAVAAGVPGVAGQARDAHGTWKGTSGVGDRESGTPRSAHDRYRIGSLTKTFVSTVLLQLQAEGRVDLDDPVEKWLPGVVHGNGHDGSKISVRQLLNHTSGIFNYTADPDIARKSFTTDFLKHRYDTYEPEQLVAVAMRHEPTFEPGTDWSYSNTNYVLAGMIVEKVTGNSYADEIEDRIIDRLDLDATSLPGTDPTVAEPSSRAYSKLAPADQDVPIHDVTEMNPSVAGAAGAMISDSADINRFYSALLRGKLLPERELKEMKATVPTGDDAPNLTYGLGLMKMAGLSCGKEIWGHSGGINGSGTYGVTTENGRHALAFNFNGDWAGDAGPIIEAEFCGE</sequence>
<dbReference type="Pfam" id="PF00144">
    <property type="entry name" value="Beta-lactamase"/>
    <property type="match status" value="1"/>
</dbReference>
<accession>A0ABT6T1U2</accession>
<name>A0ABT6T1U2_9ACTN</name>
<dbReference type="GO" id="GO:0016787">
    <property type="term" value="F:hydrolase activity"/>
    <property type="evidence" value="ECO:0007669"/>
    <property type="project" value="UniProtKB-KW"/>
</dbReference>
<proteinExistence type="predicted"/>
<dbReference type="SUPFAM" id="SSF56601">
    <property type="entry name" value="beta-lactamase/transpeptidase-like"/>
    <property type="match status" value="1"/>
</dbReference>
<gene>
    <name evidence="4" type="ORF">QIT00_25325</name>
</gene>
<dbReference type="PANTHER" id="PTHR46825">
    <property type="entry name" value="D-ALANYL-D-ALANINE-CARBOXYPEPTIDASE/ENDOPEPTIDASE AMPH"/>
    <property type="match status" value="1"/>
</dbReference>
<keyword evidence="4" id="KW-0378">Hydrolase</keyword>
<feature type="compositionally biased region" description="Basic and acidic residues" evidence="1">
    <location>
        <begin position="72"/>
        <end position="82"/>
    </location>
</feature>
<dbReference type="PANTHER" id="PTHR46825:SF7">
    <property type="entry name" value="D-ALANYL-D-ALANINE CARBOXYPEPTIDASE"/>
    <property type="match status" value="1"/>
</dbReference>
<evidence type="ECO:0000259" key="3">
    <source>
        <dbReference type="Pfam" id="PF00144"/>
    </source>
</evidence>
<evidence type="ECO:0000256" key="1">
    <source>
        <dbReference type="SAM" id="MobiDB-lite"/>
    </source>
</evidence>
<evidence type="ECO:0000256" key="2">
    <source>
        <dbReference type="SAM" id="SignalP"/>
    </source>
</evidence>
<feature type="chain" id="PRO_5046390570" evidence="2">
    <location>
        <begin position="31"/>
        <end position="384"/>
    </location>
</feature>
<keyword evidence="2" id="KW-0732">Signal</keyword>
<feature type="domain" description="Beta-lactamase-related" evidence="3">
    <location>
        <begin position="43"/>
        <end position="368"/>
    </location>
</feature>
<dbReference type="InterPro" id="IPR012338">
    <property type="entry name" value="Beta-lactam/transpept-like"/>
</dbReference>
<keyword evidence="5" id="KW-1185">Reference proteome</keyword>
<dbReference type="Proteomes" id="UP001237105">
    <property type="component" value="Unassembled WGS sequence"/>
</dbReference>
<evidence type="ECO:0000313" key="5">
    <source>
        <dbReference type="Proteomes" id="UP001237105"/>
    </source>
</evidence>
<dbReference type="Gene3D" id="3.40.710.10">
    <property type="entry name" value="DD-peptidase/beta-lactamase superfamily"/>
    <property type="match status" value="1"/>
</dbReference>
<dbReference type="InterPro" id="IPR001466">
    <property type="entry name" value="Beta-lactam-related"/>
</dbReference>
<evidence type="ECO:0000313" key="4">
    <source>
        <dbReference type="EMBL" id="MDI3421833.1"/>
    </source>
</evidence>
<comment type="caution">
    <text evidence="4">The sequence shown here is derived from an EMBL/GenBank/DDBJ whole genome shotgun (WGS) entry which is preliminary data.</text>
</comment>